<keyword evidence="5" id="KW-1185">Reference proteome</keyword>
<gene>
    <name evidence="4" type="ORF">JM93_04289</name>
</gene>
<comment type="cofactor">
    <cofactor evidence="1">
        <name>pyridoxal 5'-phosphate</name>
        <dbReference type="ChEBI" id="CHEBI:597326"/>
    </cofactor>
</comment>
<dbReference type="InterPro" id="IPR036052">
    <property type="entry name" value="TrpB-like_PALP_sf"/>
</dbReference>
<name>A0A562SGV9_9HYPH</name>
<evidence type="ECO:0000313" key="4">
    <source>
        <dbReference type="EMBL" id="TWI79940.1"/>
    </source>
</evidence>
<keyword evidence="4" id="KW-0456">Lyase</keyword>
<organism evidence="4 5">
    <name type="scientific">Roseibium hamelinense</name>
    <dbReference type="NCBI Taxonomy" id="150831"/>
    <lineage>
        <taxon>Bacteria</taxon>
        <taxon>Pseudomonadati</taxon>
        <taxon>Pseudomonadota</taxon>
        <taxon>Alphaproteobacteria</taxon>
        <taxon>Hyphomicrobiales</taxon>
        <taxon>Stappiaceae</taxon>
        <taxon>Roseibium</taxon>
    </lineage>
</organism>
<dbReference type="Gene3D" id="3.40.50.1100">
    <property type="match status" value="2"/>
</dbReference>
<dbReference type="GO" id="GO:0016829">
    <property type="term" value="F:lyase activity"/>
    <property type="evidence" value="ECO:0007669"/>
    <property type="project" value="UniProtKB-KW"/>
</dbReference>
<dbReference type="AlphaFoldDB" id="A0A562SGV9"/>
<accession>A0A562SGV9</accession>
<keyword evidence="2" id="KW-0663">Pyridoxal phosphate</keyword>
<dbReference type="Proteomes" id="UP000320593">
    <property type="component" value="Unassembled WGS sequence"/>
</dbReference>
<dbReference type="RefSeq" id="WP_145347497.1">
    <property type="nucleotide sequence ID" value="NZ_SMLY01000043.1"/>
</dbReference>
<evidence type="ECO:0000256" key="2">
    <source>
        <dbReference type="ARBA" id="ARBA00022898"/>
    </source>
</evidence>
<dbReference type="SUPFAM" id="SSF53686">
    <property type="entry name" value="Tryptophan synthase beta subunit-like PLP-dependent enzymes"/>
    <property type="match status" value="1"/>
</dbReference>
<feature type="domain" description="Tryptophan synthase beta chain-like PALP" evidence="3">
    <location>
        <begin position="40"/>
        <end position="333"/>
    </location>
</feature>
<sequence>MINPWRGNGLPKSALLAEGGIATDGAGPRSLFQACPKAAATPLESRPDLAAELCIGALYLKDERGRMGLGSFKALGAAYAIAKEADRLVQSGTARSHENALSGRTYVCASAGNHGLSLAAGAPLFGAKAAVFIADTVPEAFAERLRAKGAAVVRSGSTYEESMAEAGRQAAENGWELLPDSTWPGMTRPGHDVMEGYLIMGDEVVGQVPQAPTHVFLQAGVGGLAAACAASARAAWGDDVCIIIVEPKAAPALLDSIKAGEPVIAPGPVSNMGRLDCKEPSHLALKYLAKEADGFVTISDTEARETADWLGGKDLATTPSGAAGVAALRHGGAQLSGFGLTPQSRVLCYLSEGPEDV</sequence>
<evidence type="ECO:0000259" key="3">
    <source>
        <dbReference type="Pfam" id="PF00291"/>
    </source>
</evidence>
<dbReference type="Pfam" id="PF00291">
    <property type="entry name" value="PALP"/>
    <property type="match status" value="1"/>
</dbReference>
<comment type="caution">
    <text evidence="4">The sequence shown here is derived from an EMBL/GenBank/DDBJ whole genome shotgun (WGS) entry which is preliminary data.</text>
</comment>
<dbReference type="EMBL" id="VLLF01000013">
    <property type="protein sequence ID" value="TWI79940.1"/>
    <property type="molecule type" value="Genomic_DNA"/>
</dbReference>
<reference evidence="4 5" key="1">
    <citation type="submission" date="2019-07" db="EMBL/GenBank/DDBJ databases">
        <title>Genomic Encyclopedia of Archaeal and Bacterial Type Strains, Phase II (KMG-II): from individual species to whole genera.</title>
        <authorList>
            <person name="Goeker M."/>
        </authorList>
    </citation>
    <scope>NUCLEOTIDE SEQUENCE [LARGE SCALE GENOMIC DNA]</scope>
    <source>
        <strain evidence="4 5">ATCC BAA-252</strain>
    </source>
</reference>
<protein>
    <submittedName>
        <fullName evidence="4">Diaminopropionate ammonia-lyase</fullName>
    </submittedName>
</protein>
<dbReference type="InterPro" id="IPR001926">
    <property type="entry name" value="TrpB-like_PALP"/>
</dbReference>
<dbReference type="PANTHER" id="PTHR42937">
    <property type="match status" value="1"/>
</dbReference>
<proteinExistence type="predicted"/>
<dbReference type="OrthoDB" id="34584at2"/>
<evidence type="ECO:0000256" key="1">
    <source>
        <dbReference type="ARBA" id="ARBA00001933"/>
    </source>
</evidence>
<dbReference type="PANTHER" id="PTHR42937:SF1">
    <property type="entry name" value="DIAMINOPROPIONATE AMMONIA-LYASE"/>
    <property type="match status" value="1"/>
</dbReference>
<evidence type="ECO:0000313" key="5">
    <source>
        <dbReference type="Proteomes" id="UP000320593"/>
    </source>
</evidence>